<evidence type="ECO:0000313" key="12">
    <source>
        <dbReference type="Proteomes" id="UP001257659"/>
    </source>
</evidence>
<keyword evidence="8" id="KW-0732">Signal</keyword>
<comment type="caution">
    <text evidence="11">The sequence shown here is derived from an EMBL/GenBank/DDBJ whole genome shotgun (WGS) entry which is preliminary data.</text>
</comment>
<dbReference type="PANTHER" id="PTHR45625">
    <property type="entry name" value="PEPTIDYL-PROLYL CIS-TRANS ISOMERASE-RELATED"/>
    <property type="match status" value="1"/>
</dbReference>
<dbReference type="SUPFAM" id="SSF50891">
    <property type="entry name" value="Cyclophilin-like"/>
    <property type="match status" value="1"/>
</dbReference>
<evidence type="ECO:0000313" key="11">
    <source>
        <dbReference type="EMBL" id="MDR6300296.1"/>
    </source>
</evidence>
<protein>
    <recommendedName>
        <fullName evidence="3 6">peptidylprolyl isomerase</fullName>
        <ecNumber evidence="3 6">5.2.1.8</ecNumber>
    </recommendedName>
</protein>
<evidence type="ECO:0000256" key="3">
    <source>
        <dbReference type="ARBA" id="ARBA00013194"/>
    </source>
</evidence>
<dbReference type="PROSITE" id="PS50059">
    <property type="entry name" value="FKBP_PPIASE"/>
    <property type="match status" value="1"/>
</dbReference>
<dbReference type="EMBL" id="JAVDQA010000002">
    <property type="protein sequence ID" value="MDR6300296.1"/>
    <property type="molecule type" value="Genomic_DNA"/>
</dbReference>
<dbReference type="InterPro" id="IPR029000">
    <property type="entry name" value="Cyclophilin-like_dom_sf"/>
</dbReference>
<keyword evidence="4 6" id="KW-0697">Rotamase</keyword>
<dbReference type="Gene3D" id="3.10.50.40">
    <property type="match status" value="1"/>
</dbReference>
<reference evidence="11 12" key="1">
    <citation type="submission" date="2023-07" db="EMBL/GenBank/DDBJ databases">
        <title>Genomic Encyclopedia of Type Strains, Phase IV (KMG-IV): sequencing the most valuable type-strain genomes for metagenomic binning, comparative biology and taxonomic classification.</title>
        <authorList>
            <person name="Goeker M."/>
        </authorList>
    </citation>
    <scope>NUCLEOTIDE SEQUENCE [LARGE SCALE GENOMIC DNA]</scope>
    <source>
        <strain evidence="11 12">DSM 102814</strain>
    </source>
</reference>
<dbReference type="GO" id="GO:0003755">
    <property type="term" value="F:peptidyl-prolyl cis-trans isomerase activity"/>
    <property type="evidence" value="ECO:0007669"/>
    <property type="project" value="UniProtKB-EC"/>
</dbReference>
<keyword evidence="5 6" id="KW-0413">Isomerase</keyword>
<dbReference type="RefSeq" id="WP_309727208.1">
    <property type="nucleotide sequence ID" value="NZ_JAVDQA010000002.1"/>
</dbReference>
<evidence type="ECO:0000256" key="2">
    <source>
        <dbReference type="ARBA" id="ARBA00007365"/>
    </source>
</evidence>
<keyword evidence="12" id="KW-1185">Reference proteome</keyword>
<dbReference type="PRINTS" id="PR00153">
    <property type="entry name" value="CSAPPISMRASE"/>
</dbReference>
<feature type="domain" description="PPIase FKBP-type" evidence="9">
    <location>
        <begin position="269"/>
        <end position="358"/>
    </location>
</feature>
<dbReference type="Proteomes" id="UP001257659">
    <property type="component" value="Unassembled WGS sequence"/>
</dbReference>
<feature type="signal peptide" evidence="8">
    <location>
        <begin position="1"/>
        <end position="27"/>
    </location>
</feature>
<feature type="coiled-coil region" evidence="7">
    <location>
        <begin position="216"/>
        <end position="244"/>
    </location>
</feature>
<dbReference type="InterPro" id="IPR002130">
    <property type="entry name" value="Cyclophilin-type_PPIase_dom"/>
</dbReference>
<dbReference type="Gene3D" id="2.40.100.10">
    <property type="entry name" value="Cyclophilin-like"/>
    <property type="match status" value="1"/>
</dbReference>
<dbReference type="Pfam" id="PF00254">
    <property type="entry name" value="FKBP_C"/>
    <property type="match status" value="1"/>
</dbReference>
<dbReference type="CDD" id="cd00317">
    <property type="entry name" value="cyclophilin"/>
    <property type="match status" value="1"/>
</dbReference>
<dbReference type="InterPro" id="IPR046357">
    <property type="entry name" value="PPIase_dom_sf"/>
</dbReference>
<dbReference type="SUPFAM" id="SSF54534">
    <property type="entry name" value="FKBP-like"/>
    <property type="match status" value="1"/>
</dbReference>
<evidence type="ECO:0000256" key="5">
    <source>
        <dbReference type="ARBA" id="ARBA00023235"/>
    </source>
</evidence>
<evidence type="ECO:0000256" key="6">
    <source>
        <dbReference type="PROSITE-ProRule" id="PRU00277"/>
    </source>
</evidence>
<dbReference type="PANTHER" id="PTHR45625:SF4">
    <property type="entry name" value="PEPTIDYLPROLYL ISOMERASE DOMAIN AND WD REPEAT-CONTAINING PROTEIN 1"/>
    <property type="match status" value="1"/>
</dbReference>
<dbReference type="PROSITE" id="PS50072">
    <property type="entry name" value="CSA_PPIASE_2"/>
    <property type="match status" value="1"/>
</dbReference>
<evidence type="ECO:0000256" key="7">
    <source>
        <dbReference type="SAM" id="Coils"/>
    </source>
</evidence>
<comment type="catalytic activity">
    <reaction evidence="1 6">
        <text>[protein]-peptidylproline (omega=180) = [protein]-peptidylproline (omega=0)</text>
        <dbReference type="Rhea" id="RHEA:16237"/>
        <dbReference type="Rhea" id="RHEA-COMP:10747"/>
        <dbReference type="Rhea" id="RHEA-COMP:10748"/>
        <dbReference type="ChEBI" id="CHEBI:83833"/>
        <dbReference type="ChEBI" id="CHEBI:83834"/>
        <dbReference type="EC" id="5.2.1.8"/>
    </reaction>
</comment>
<dbReference type="InterPro" id="IPR044666">
    <property type="entry name" value="Cyclophilin_A-like"/>
</dbReference>
<feature type="chain" id="PRO_5047336264" description="peptidylprolyl isomerase" evidence="8">
    <location>
        <begin position="28"/>
        <end position="360"/>
    </location>
</feature>
<dbReference type="InterPro" id="IPR020892">
    <property type="entry name" value="Cyclophilin-type_PPIase_CS"/>
</dbReference>
<comment type="similarity">
    <text evidence="2">Belongs to the cyclophilin-type PPIase family.</text>
</comment>
<name>A0ABU1K3W7_9FLAO</name>
<dbReference type="InterPro" id="IPR001179">
    <property type="entry name" value="PPIase_FKBP_dom"/>
</dbReference>
<gene>
    <name evidence="11" type="ORF">GGR31_000927</name>
</gene>
<evidence type="ECO:0000256" key="8">
    <source>
        <dbReference type="SAM" id="SignalP"/>
    </source>
</evidence>
<dbReference type="PROSITE" id="PS00170">
    <property type="entry name" value="CSA_PPIASE_1"/>
    <property type="match status" value="1"/>
</dbReference>
<accession>A0ABU1K3W7</accession>
<dbReference type="Pfam" id="PF00160">
    <property type="entry name" value="Pro_isomerase"/>
    <property type="match status" value="1"/>
</dbReference>
<dbReference type="PROSITE" id="PS51257">
    <property type="entry name" value="PROKAR_LIPOPROTEIN"/>
    <property type="match status" value="1"/>
</dbReference>
<evidence type="ECO:0000259" key="10">
    <source>
        <dbReference type="PROSITE" id="PS50072"/>
    </source>
</evidence>
<organism evidence="11 12">
    <name type="scientific">Mesonia maritima</name>
    <dbReference type="NCBI Taxonomy" id="1793873"/>
    <lineage>
        <taxon>Bacteria</taxon>
        <taxon>Pseudomonadati</taxon>
        <taxon>Bacteroidota</taxon>
        <taxon>Flavobacteriia</taxon>
        <taxon>Flavobacteriales</taxon>
        <taxon>Flavobacteriaceae</taxon>
        <taxon>Mesonia</taxon>
    </lineage>
</organism>
<evidence type="ECO:0000256" key="4">
    <source>
        <dbReference type="ARBA" id="ARBA00023110"/>
    </source>
</evidence>
<dbReference type="EC" id="5.2.1.8" evidence="3 6"/>
<sequence length="360" mass="39562">MKTKIIHKSMRKQHLLLLLAFAFSALSCNNKYPDLEDGIYAEFVTNKGTFVTELYYKATPITVANFISLAEGTNEKVDSSYAGKKFYNGLSFHRVIDNFMIQGGDPKGNGSGGPGYSFPDEFNDTLQHNSKGILSMANSGPNTNGSQFFITLKETPHLNGRHTVFGKVVEGQAVVDSIGKVKTAAQDKPAEDVIIKEINIIRKGEDAKNFNAPKVFKQEIAALEEEEEKRKEALENEIKTLAEGYEKTDSGLRYKMIEENPEGETPKAGEFVRVHYNGMLTDGTKFDSSYDRGQPAVLPIGVGRVIPGWDEGIQLLKTGEKARFIIPPYLAYGERGAGGGKVPPNAILIFDVELVGIGKE</sequence>
<keyword evidence="7" id="KW-0175">Coiled coil</keyword>
<evidence type="ECO:0000256" key="1">
    <source>
        <dbReference type="ARBA" id="ARBA00000971"/>
    </source>
</evidence>
<evidence type="ECO:0000259" key="9">
    <source>
        <dbReference type="PROSITE" id="PS50059"/>
    </source>
</evidence>
<proteinExistence type="inferred from homology"/>
<feature type="domain" description="PPIase cyclophilin-type" evidence="10">
    <location>
        <begin position="48"/>
        <end position="200"/>
    </location>
</feature>